<evidence type="ECO:0000259" key="6">
    <source>
        <dbReference type="Pfam" id="PF18018"/>
    </source>
</evidence>
<gene>
    <name evidence="8" type="primary">LOC115879353</name>
</gene>
<comment type="subcellular location">
    <subcellularLocation>
        <location evidence="1">Nucleus</location>
    </subcellularLocation>
</comment>
<dbReference type="Pfam" id="PF18018">
    <property type="entry name" value="DNA_pol_D_N"/>
    <property type="match status" value="1"/>
</dbReference>
<dbReference type="Proteomes" id="UP000504635">
    <property type="component" value="Unplaced"/>
</dbReference>
<dbReference type="GO" id="GO:0003677">
    <property type="term" value="F:DNA binding"/>
    <property type="evidence" value="ECO:0007669"/>
    <property type="project" value="InterPro"/>
</dbReference>
<dbReference type="RefSeq" id="XP_030751990.1">
    <property type="nucleotide sequence ID" value="XM_030896130.1"/>
</dbReference>
<evidence type="ECO:0000259" key="5">
    <source>
        <dbReference type="Pfam" id="PF04042"/>
    </source>
</evidence>
<evidence type="ECO:0000256" key="1">
    <source>
        <dbReference type="ARBA" id="ARBA00004123"/>
    </source>
</evidence>
<dbReference type="CTD" id="5425"/>
<dbReference type="InterPro" id="IPR007185">
    <property type="entry name" value="DNA_pol_a/d/e_bsu"/>
</dbReference>
<keyword evidence="3" id="KW-0235">DNA replication</keyword>
<dbReference type="CDD" id="cd07387">
    <property type="entry name" value="MPP_PolD2_C"/>
    <property type="match status" value="1"/>
</dbReference>
<proteinExistence type="inferred from homology"/>
<dbReference type="GeneID" id="115879353"/>
<keyword evidence="7" id="KW-1185">Reference proteome</keyword>
<dbReference type="InterPro" id="IPR040663">
    <property type="entry name" value="DNA_pol_D_N"/>
</dbReference>
<reference evidence="8" key="1">
    <citation type="submission" date="2025-08" db="UniProtKB">
        <authorList>
            <consortium name="RefSeq"/>
        </authorList>
    </citation>
    <scope>IDENTIFICATION</scope>
    <source>
        <tissue evidence="8">Gonads</tissue>
    </source>
</reference>
<evidence type="ECO:0000256" key="4">
    <source>
        <dbReference type="ARBA" id="ARBA00023242"/>
    </source>
</evidence>
<dbReference type="PANTHER" id="PTHR10416">
    <property type="entry name" value="DNA POLYMERASE DELTA SUBUNIT 2"/>
    <property type="match status" value="1"/>
</dbReference>
<dbReference type="FunCoup" id="A0A6J2XM87">
    <property type="interactions" value="984"/>
</dbReference>
<keyword evidence="4" id="KW-0539">Nucleus</keyword>
<dbReference type="OrthoDB" id="3763at2759"/>
<comment type="similarity">
    <text evidence="2">Belongs to the DNA polymerase delta/II small subunit family.</text>
</comment>
<dbReference type="KEGG" id="soy:115879353"/>
<dbReference type="GO" id="GO:0043625">
    <property type="term" value="C:delta DNA polymerase complex"/>
    <property type="evidence" value="ECO:0007669"/>
    <property type="project" value="TreeGrafter"/>
</dbReference>
<evidence type="ECO:0000313" key="8">
    <source>
        <dbReference type="RefSeq" id="XP_030751990.1"/>
    </source>
</evidence>
<dbReference type="InterPro" id="IPR041863">
    <property type="entry name" value="PolD2_C"/>
</dbReference>
<feature type="domain" description="DNA polymerase delta subunit OB-fold" evidence="6">
    <location>
        <begin position="29"/>
        <end position="159"/>
    </location>
</feature>
<protein>
    <submittedName>
        <fullName evidence="8">DNA polymerase delta small subunit isoform X1</fullName>
    </submittedName>
</protein>
<feature type="domain" description="DNA polymerase alpha/delta/epsilon subunit B" evidence="5">
    <location>
        <begin position="180"/>
        <end position="391"/>
    </location>
</feature>
<accession>A0A6J2XM87</accession>
<evidence type="ECO:0000313" key="7">
    <source>
        <dbReference type="Proteomes" id="UP000504635"/>
    </source>
</evidence>
<name>A0A6J2XM87_SITOR</name>
<dbReference type="Pfam" id="PF04042">
    <property type="entry name" value="DNA_pol_E_B"/>
    <property type="match status" value="1"/>
</dbReference>
<evidence type="ECO:0000256" key="2">
    <source>
        <dbReference type="ARBA" id="ARBA00006035"/>
    </source>
</evidence>
<evidence type="ECO:0000256" key="3">
    <source>
        <dbReference type="ARBA" id="ARBA00022705"/>
    </source>
</evidence>
<dbReference type="AlphaFoldDB" id="A0A6J2XM87"/>
<dbReference type="InterPro" id="IPR024826">
    <property type="entry name" value="DNA_pol_delta/II_ssu"/>
</dbReference>
<organism evidence="7 8">
    <name type="scientific">Sitophilus oryzae</name>
    <name type="common">Rice weevil</name>
    <name type="synonym">Curculio oryzae</name>
    <dbReference type="NCBI Taxonomy" id="7048"/>
    <lineage>
        <taxon>Eukaryota</taxon>
        <taxon>Metazoa</taxon>
        <taxon>Ecdysozoa</taxon>
        <taxon>Arthropoda</taxon>
        <taxon>Hexapoda</taxon>
        <taxon>Insecta</taxon>
        <taxon>Pterygota</taxon>
        <taxon>Neoptera</taxon>
        <taxon>Endopterygota</taxon>
        <taxon>Coleoptera</taxon>
        <taxon>Polyphaga</taxon>
        <taxon>Cucujiformia</taxon>
        <taxon>Curculionidae</taxon>
        <taxon>Dryophthorinae</taxon>
        <taxon>Sitophilus</taxon>
    </lineage>
</organism>
<sequence length="434" mass="49268">MPLKVERKCTNYKNCSDKFTCPSTDFTKQYCSIYLARLEQMEVLLMDRIKQKWGNKYPVCKLHKLSEEQYTKCIVIGTLFKDQKLKPSVLKRIAEGNQLVPQPILTHFTDESDVLFMEDEVQRYQLSGIGNIDIKKLVTGISCALLGKDEGKGKFKVDEFIFANMRDQIERPVLTESLYVLFLSGINFVEHEKIALHLQLLTYWISGLLGNTDLISRVCRVVIAGNSIRNKPPKAKPTISLVSRTTESPETIEAVKNFDSFLLKMCQVIDIDIMPGEHDPSNHILPQRPIHFCMFPESSLYKSFNQVSNPYFCEVEGIKIIGTSGQPINDILRYSDITSNLEAMESCLIWNHLAPTAPDTLGCFPFYNKDPFILTQCPHVLFAGNQEQFGTKFVTGEDGQKICLISIPDFSKTFQGVLLNLKDLSCKSISFQTN</sequence>
<dbReference type="GO" id="GO:0006271">
    <property type="term" value="P:DNA strand elongation involved in DNA replication"/>
    <property type="evidence" value="ECO:0007669"/>
    <property type="project" value="TreeGrafter"/>
</dbReference>
<dbReference type="InParanoid" id="A0A6J2XM87"/>
<dbReference type="Gene3D" id="3.60.21.50">
    <property type="match status" value="1"/>
</dbReference>
<dbReference type="PANTHER" id="PTHR10416:SF0">
    <property type="entry name" value="DNA POLYMERASE DELTA SUBUNIT 2"/>
    <property type="match status" value="1"/>
</dbReference>